<keyword evidence="3 5" id="KW-1133">Transmembrane helix</keyword>
<dbReference type="Pfam" id="PF04193">
    <property type="entry name" value="PQ-loop"/>
    <property type="match status" value="1"/>
</dbReference>
<dbReference type="Proteomes" id="UP000192738">
    <property type="component" value="Unassembled WGS sequence"/>
</dbReference>
<dbReference type="NCBIfam" id="NF037968">
    <property type="entry name" value="SemiSWEET_2"/>
    <property type="match status" value="1"/>
</dbReference>
<dbReference type="AlphaFoldDB" id="A0A1W2CBR9"/>
<accession>A0A1W2CBR9</accession>
<keyword evidence="2 5" id="KW-0812">Transmembrane</keyword>
<evidence type="ECO:0000256" key="5">
    <source>
        <dbReference type="SAM" id="Phobius"/>
    </source>
</evidence>
<evidence type="ECO:0000256" key="2">
    <source>
        <dbReference type="ARBA" id="ARBA00022692"/>
    </source>
</evidence>
<dbReference type="InterPro" id="IPR006603">
    <property type="entry name" value="PQ-loop_rpt"/>
</dbReference>
<dbReference type="RefSeq" id="WP_217805949.1">
    <property type="nucleotide sequence ID" value="NZ_CP155572.1"/>
</dbReference>
<dbReference type="STRING" id="112901.SAMN04488500_11071"/>
<evidence type="ECO:0000313" key="6">
    <source>
        <dbReference type="EMBL" id="SMC82620.1"/>
    </source>
</evidence>
<gene>
    <name evidence="6" type="ORF">SAMN04488500_11071</name>
</gene>
<reference evidence="6 7" key="1">
    <citation type="submission" date="2017-04" db="EMBL/GenBank/DDBJ databases">
        <authorList>
            <person name="Afonso C.L."/>
            <person name="Miller P.J."/>
            <person name="Scott M.A."/>
            <person name="Spackman E."/>
            <person name="Goraichik I."/>
            <person name="Dimitrov K.M."/>
            <person name="Suarez D.L."/>
            <person name="Swayne D.E."/>
        </authorList>
    </citation>
    <scope>NUCLEOTIDE SEQUENCE [LARGE SCALE GENOMIC DNA]</scope>
    <source>
        <strain evidence="6 7">DSM 5090</strain>
    </source>
</reference>
<evidence type="ECO:0000256" key="1">
    <source>
        <dbReference type="ARBA" id="ARBA00004141"/>
    </source>
</evidence>
<sequence>MIEFIGSLAGILTTVSFFPQVLKTIKSKSAGDFSTAWIVMMTTGVFFWMIYGYYISSIPVFLANVVTLGCMSILTWIKFFGSKDDQSVSNQSDGVGNSERSN</sequence>
<dbReference type="EMBL" id="FWXI01000010">
    <property type="protein sequence ID" value="SMC82620.1"/>
    <property type="molecule type" value="Genomic_DNA"/>
</dbReference>
<organism evidence="6 7">
    <name type="scientific">Sporomusa malonica</name>
    <dbReference type="NCBI Taxonomy" id="112901"/>
    <lineage>
        <taxon>Bacteria</taxon>
        <taxon>Bacillati</taxon>
        <taxon>Bacillota</taxon>
        <taxon>Negativicutes</taxon>
        <taxon>Selenomonadales</taxon>
        <taxon>Sporomusaceae</taxon>
        <taxon>Sporomusa</taxon>
    </lineage>
</organism>
<feature type="transmembrane region" description="Helical" evidence="5">
    <location>
        <begin position="34"/>
        <end position="54"/>
    </location>
</feature>
<dbReference type="GO" id="GO:0016020">
    <property type="term" value="C:membrane"/>
    <property type="evidence" value="ECO:0007669"/>
    <property type="project" value="UniProtKB-SubCell"/>
</dbReference>
<proteinExistence type="predicted"/>
<dbReference type="InterPro" id="IPR047662">
    <property type="entry name" value="SemiSWEET"/>
</dbReference>
<dbReference type="Gene3D" id="1.20.1280.290">
    <property type="match status" value="1"/>
</dbReference>
<dbReference type="GO" id="GO:0051119">
    <property type="term" value="F:sugar transmembrane transporter activity"/>
    <property type="evidence" value="ECO:0007669"/>
    <property type="project" value="InterPro"/>
</dbReference>
<feature type="transmembrane region" description="Helical" evidence="5">
    <location>
        <begin position="60"/>
        <end position="81"/>
    </location>
</feature>
<feature type="transmembrane region" description="Helical" evidence="5">
    <location>
        <begin position="6"/>
        <end position="22"/>
    </location>
</feature>
<keyword evidence="4 5" id="KW-0472">Membrane</keyword>
<comment type="subcellular location">
    <subcellularLocation>
        <location evidence="1">Membrane</location>
        <topology evidence="1">Multi-pass membrane protein</topology>
    </subcellularLocation>
</comment>
<evidence type="ECO:0000256" key="3">
    <source>
        <dbReference type="ARBA" id="ARBA00022989"/>
    </source>
</evidence>
<evidence type="ECO:0000256" key="4">
    <source>
        <dbReference type="ARBA" id="ARBA00023136"/>
    </source>
</evidence>
<evidence type="ECO:0000313" key="7">
    <source>
        <dbReference type="Proteomes" id="UP000192738"/>
    </source>
</evidence>
<keyword evidence="7" id="KW-1185">Reference proteome</keyword>
<name>A0A1W2CBR9_9FIRM</name>
<protein>
    <submittedName>
        <fullName evidence="6">MtN3 and saliva related transmembrane protein</fullName>
    </submittedName>
</protein>